<dbReference type="AlphaFoldDB" id="A0A951PA12"/>
<keyword evidence="4 7" id="KW-1133">Transmembrane helix</keyword>
<evidence type="ECO:0000256" key="3">
    <source>
        <dbReference type="ARBA" id="ARBA00022692"/>
    </source>
</evidence>
<sequence length="417" mass="45099">MMSSGSSSSGASMQKRSRLLTWWDSLSSLSRFLAIALAAPLLVLNVWALATIFSYFESLAVVMLVAALLSFILNYPVAWLETRGFRRTQAAILVFLGALLLLSVAGVTLLPLAIGQAQQLVARLPEWFDSGQRQLMMLNDRIDTLGLPISLDGIIPQINDRLKMQLQIIAGQALNLSLNLAVFTVAKLLDVVLIAISTLYLLQHGRDVWTSLVDWLPTKVQQPFSRTLRSSFQNYFLGQIISATCMGVGLTSVFLLMKVPFGLLFGLTIGLMALIPFGGTAGIILIVLLVALRDIGLALQVLAVSLIVQQIVENGVAPRVLGSVTGLNPFWVFVSLLAGARVGGLLGVVVAVPMAVVVKEALGAVRSTRQADDPDKDPDPRASRADEFGLSEKPNLEKPNLEKPSLERRSDPLPKPN</sequence>
<dbReference type="PRINTS" id="PR01414">
    <property type="entry name" value="CCMBBIOGNSIS"/>
</dbReference>
<dbReference type="PANTHER" id="PTHR21716">
    <property type="entry name" value="TRANSMEMBRANE PROTEIN"/>
    <property type="match status" value="1"/>
</dbReference>
<feature type="compositionally biased region" description="Basic and acidic residues" evidence="6">
    <location>
        <begin position="394"/>
        <end position="417"/>
    </location>
</feature>
<protein>
    <submittedName>
        <fullName evidence="8">AI-2E family transporter</fullName>
    </submittedName>
</protein>
<feature type="transmembrane region" description="Helical" evidence="7">
    <location>
        <begin position="295"/>
        <end position="312"/>
    </location>
</feature>
<reference evidence="8" key="1">
    <citation type="submission" date="2021-05" db="EMBL/GenBank/DDBJ databases">
        <authorList>
            <person name="Pietrasiak N."/>
            <person name="Ward R."/>
            <person name="Stajich J.E."/>
            <person name="Kurbessoian T."/>
        </authorList>
    </citation>
    <scope>NUCLEOTIDE SEQUENCE</scope>
    <source>
        <strain evidence="8">GSE-TBD4-15B</strain>
    </source>
</reference>
<evidence type="ECO:0000256" key="5">
    <source>
        <dbReference type="ARBA" id="ARBA00023136"/>
    </source>
</evidence>
<dbReference type="GO" id="GO:0016020">
    <property type="term" value="C:membrane"/>
    <property type="evidence" value="ECO:0007669"/>
    <property type="project" value="UniProtKB-SubCell"/>
</dbReference>
<feature type="transmembrane region" description="Helical" evidence="7">
    <location>
        <begin position="235"/>
        <end position="257"/>
    </location>
</feature>
<gene>
    <name evidence="8" type="ORF">KME07_05305</name>
</gene>
<feature type="transmembrane region" description="Helical" evidence="7">
    <location>
        <begin position="180"/>
        <end position="202"/>
    </location>
</feature>
<dbReference type="GO" id="GO:0055085">
    <property type="term" value="P:transmembrane transport"/>
    <property type="evidence" value="ECO:0007669"/>
    <property type="project" value="TreeGrafter"/>
</dbReference>
<feature type="compositionally biased region" description="Basic and acidic residues" evidence="6">
    <location>
        <begin position="369"/>
        <end position="387"/>
    </location>
</feature>
<feature type="transmembrane region" description="Helical" evidence="7">
    <location>
        <begin position="58"/>
        <end position="78"/>
    </location>
</feature>
<evidence type="ECO:0000256" key="1">
    <source>
        <dbReference type="ARBA" id="ARBA00004141"/>
    </source>
</evidence>
<comment type="subcellular location">
    <subcellularLocation>
        <location evidence="1">Membrane</location>
        <topology evidence="1">Multi-pass membrane protein</topology>
    </subcellularLocation>
</comment>
<dbReference type="InterPro" id="IPR002549">
    <property type="entry name" value="AI-2E-like"/>
</dbReference>
<dbReference type="PANTHER" id="PTHR21716:SF66">
    <property type="entry name" value="TRANSPORT PROTEIN SLL0063-RELATED"/>
    <property type="match status" value="1"/>
</dbReference>
<dbReference type="Pfam" id="PF01594">
    <property type="entry name" value="AI-2E_transport"/>
    <property type="match status" value="1"/>
</dbReference>
<reference evidence="8" key="2">
    <citation type="journal article" date="2022" name="Microbiol. Resour. Announc.">
        <title>Metagenome Sequencing to Explore Phylogenomics of Terrestrial Cyanobacteria.</title>
        <authorList>
            <person name="Ward R.D."/>
            <person name="Stajich J.E."/>
            <person name="Johansen J.R."/>
            <person name="Huntemann M."/>
            <person name="Clum A."/>
            <person name="Foster B."/>
            <person name="Foster B."/>
            <person name="Roux S."/>
            <person name="Palaniappan K."/>
            <person name="Varghese N."/>
            <person name="Mukherjee S."/>
            <person name="Reddy T.B.K."/>
            <person name="Daum C."/>
            <person name="Copeland A."/>
            <person name="Chen I.A."/>
            <person name="Ivanova N.N."/>
            <person name="Kyrpides N.C."/>
            <person name="Shapiro N."/>
            <person name="Eloe-Fadrosh E.A."/>
            <person name="Pietrasiak N."/>
        </authorList>
    </citation>
    <scope>NUCLEOTIDE SEQUENCE</scope>
    <source>
        <strain evidence="8">GSE-TBD4-15B</strain>
    </source>
</reference>
<evidence type="ECO:0000313" key="8">
    <source>
        <dbReference type="EMBL" id="MBW4464844.1"/>
    </source>
</evidence>
<proteinExistence type="inferred from homology"/>
<evidence type="ECO:0000256" key="2">
    <source>
        <dbReference type="ARBA" id="ARBA00009773"/>
    </source>
</evidence>
<dbReference type="Proteomes" id="UP000707356">
    <property type="component" value="Unassembled WGS sequence"/>
</dbReference>
<feature type="transmembrane region" description="Helical" evidence="7">
    <location>
        <begin position="332"/>
        <end position="358"/>
    </location>
</feature>
<comment type="similarity">
    <text evidence="2">Belongs to the autoinducer-2 exporter (AI-2E) (TC 2.A.86) family.</text>
</comment>
<evidence type="ECO:0000256" key="4">
    <source>
        <dbReference type="ARBA" id="ARBA00022989"/>
    </source>
</evidence>
<keyword evidence="5 7" id="KW-0472">Membrane</keyword>
<feature type="transmembrane region" description="Helical" evidence="7">
    <location>
        <begin position="90"/>
        <end position="114"/>
    </location>
</feature>
<accession>A0A951PA12</accession>
<organism evidence="8 9">
    <name type="scientific">Pegethrix bostrychoides GSE-TBD4-15B</name>
    <dbReference type="NCBI Taxonomy" id="2839662"/>
    <lineage>
        <taxon>Bacteria</taxon>
        <taxon>Bacillati</taxon>
        <taxon>Cyanobacteriota</taxon>
        <taxon>Cyanophyceae</taxon>
        <taxon>Oculatellales</taxon>
        <taxon>Oculatellaceae</taxon>
        <taxon>Pegethrix</taxon>
    </lineage>
</organism>
<name>A0A951PA12_9CYAN</name>
<evidence type="ECO:0000313" key="9">
    <source>
        <dbReference type="Proteomes" id="UP000707356"/>
    </source>
</evidence>
<comment type="caution">
    <text evidence="8">The sequence shown here is derived from an EMBL/GenBank/DDBJ whole genome shotgun (WGS) entry which is preliminary data.</text>
</comment>
<evidence type="ECO:0000256" key="6">
    <source>
        <dbReference type="SAM" id="MobiDB-lite"/>
    </source>
</evidence>
<feature type="transmembrane region" description="Helical" evidence="7">
    <location>
        <begin position="263"/>
        <end position="288"/>
    </location>
</feature>
<dbReference type="EMBL" id="JAHHHV010000022">
    <property type="protein sequence ID" value="MBW4464844.1"/>
    <property type="molecule type" value="Genomic_DNA"/>
</dbReference>
<feature type="region of interest" description="Disordered" evidence="6">
    <location>
        <begin position="367"/>
        <end position="417"/>
    </location>
</feature>
<evidence type="ECO:0000256" key="7">
    <source>
        <dbReference type="SAM" id="Phobius"/>
    </source>
</evidence>
<keyword evidence="3 7" id="KW-0812">Transmembrane</keyword>